<organism evidence="2 3">
    <name type="scientific">Pyxicephalus adspersus</name>
    <name type="common">African bullfrog</name>
    <dbReference type="NCBI Taxonomy" id="30357"/>
    <lineage>
        <taxon>Eukaryota</taxon>
        <taxon>Metazoa</taxon>
        <taxon>Chordata</taxon>
        <taxon>Craniata</taxon>
        <taxon>Vertebrata</taxon>
        <taxon>Euteleostomi</taxon>
        <taxon>Amphibia</taxon>
        <taxon>Batrachia</taxon>
        <taxon>Anura</taxon>
        <taxon>Neobatrachia</taxon>
        <taxon>Ranoidea</taxon>
        <taxon>Pyxicephalidae</taxon>
        <taxon>Pyxicephalinae</taxon>
        <taxon>Pyxicephalus</taxon>
    </lineage>
</organism>
<evidence type="ECO:0008006" key="4">
    <source>
        <dbReference type="Google" id="ProtNLM"/>
    </source>
</evidence>
<feature type="signal peptide" evidence="1">
    <location>
        <begin position="1"/>
        <end position="19"/>
    </location>
</feature>
<dbReference type="EMBL" id="DYDO01000002">
    <property type="protein sequence ID" value="DBA32141.1"/>
    <property type="molecule type" value="Genomic_DNA"/>
</dbReference>
<keyword evidence="3" id="KW-1185">Reference proteome</keyword>
<sequence>MLIGCFGFLLPSCPESALCCAVESYWLLLTSVADCLSLRCIVLPLMQLCIAAAFHLIMPIPVAAHDNAQPCVIVCCIAAGSF</sequence>
<dbReference type="AlphaFoldDB" id="A0AAV3AT87"/>
<gene>
    <name evidence="2" type="ORF">GDO54_007883</name>
</gene>
<feature type="chain" id="PRO_5043954620" description="Secreted protein" evidence="1">
    <location>
        <begin position="20"/>
        <end position="82"/>
    </location>
</feature>
<keyword evidence="1" id="KW-0732">Signal</keyword>
<evidence type="ECO:0000313" key="2">
    <source>
        <dbReference type="EMBL" id="DBA32141.1"/>
    </source>
</evidence>
<dbReference type="Proteomes" id="UP001181693">
    <property type="component" value="Unassembled WGS sequence"/>
</dbReference>
<reference evidence="2" key="1">
    <citation type="thesis" date="2020" institute="ProQuest LLC" country="789 East Eisenhower Parkway, Ann Arbor, MI, USA">
        <title>Comparative Genomics and Chromosome Evolution.</title>
        <authorList>
            <person name="Mudd A.B."/>
        </authorList>
    </citation>
    <scope>NUCLEOTIDE SEQUENCE</scope>
    <source>
        <strain evidence="2">1538</strain>
        <tissue evidence="2">Blood</tissue>
    </source>
</reference>
<accession>A0AAV3AT87</accession>
<name>A0AAV3AT87_PYXAD</name>
<proteinExistence type="predicted"/>
<protein>
    <recommendedName>
        <fullName evidence="4">Secreted protein</fullName>
    </recommendedName>
</protein>
<comment type="caution">
    <text evidence="2">The sequence shown here is derived from an EMBL/GenBank/DDBJ whole genome shotgun (WGS) entry which is preliminary data.</text>
</comment>
<evidence type="ECO:0000313" key="3">
    <source>
        <dbReference type="Proteomes" id="UP001181693"/>
    </source>
</evidence>
<evidence type="ECO:0000256" key="1">
    <source>
        <dbReference type="SAM" id="SignalP"/>
    </source>
</evidence>